<reference evidence="4" key="1">
    <citation type="journal article" date="2019" name="Int. J. Syst. Evol. Microbiol.">
        <title>The Global Catalogue of Microorganisms (GCM) 10K type strain sequencing project: providing services to taxonomists for standard genome sequencing and annotation.</title>
        <authorList>
            <consortium name="The Broad Institute Genomics Platform"/>
            <consortium name="The Broad Institute Genome Sequencing Center for Infectious Disease"/>
            <person name="Wu L."/>
            <person name="Ma J."/>
        </authorList>
    </citation>
    <scope>NUCLEOTIDE SEQUENCE [LARGE SCALE GENOMIC DNA]</scope>
    <source>
        <strain evidence="4">JCM 17666</strain>
    </source>
</reference>
<dbReference type="InterPro" id="IPR052350">
    <property type="entry name" value="Metallo-dep_Lactonases"/>
</dbReference>
<gene>
    <name evidence="3" type="ORF">GCM10023144_43410</name>
</gene>
<organism evidence="3 4">
    <name type="scientific">Pigmentiphaga soli</name>
    <dbReference type="NCBI Taxonomy" id="1007095"/>
    <lineage>
        <taxon>Bacteria</taxon>
        <taxon>Pseudomonadati</taxon>
        <taxon>Pseudomonadota</taxon>
        <taxon>Betaproteobacteria</taxon>
        <taxon>Burkholderiales</taxon>
        <taxon>Alcaligenaceae</taxon>
        <taxon>Pigmentiphaga</taxon>
    </lineage>
</organism>
<name>A0ABP8HNX8_9BURK</name>
<sequence length="282" mass="31841">MFIVDSQVHIWAADTPERPWVTDSPAKPHKERPFTADDLLASMKEAGVSRCVLVPPSWEGDRNDVALEAARRHPDVFAVTGRVSMEAPDRREQISGWMDQPGMLGLRLTLRTERERRLLYDPAEDWVWSLAEEKGVPLLVYPNGQLEALSKVLASHPGLRLVIDHLGLRRGKDEAAKVDIPLLVEMASRPNTAVKASCVPFYSSQPYPYRNMFDAVRSVIDAYGPERVFWGSDLTRMPCTYTQCVTMYTEEMPWLSGEALEQVMGRALCSWLDWPIGRSDAV</sequence>
<keyword evidence="4" id="KW-1185">Reference proteome</keyword>
<dbReference type="EMBL" id="BAABFO010000031">
    <property type="protein sequence ID" value="GAA4341998.1"/>
    <property type="molecule type" value="Genomic_DNA"/>
</dbReference>
<dbReference type="Pfam" id="PF04909">
    <property type="entry name" value="Amidohydro_2"/>
    <property type="match status" value="1"/>
</dbReference>
<dbReference type="Proteomes" id="UP001501671">
    <property type="component" value="Unassembled WGS sequence"/>
</dbReference>
<feature type="domain" description="Amidohydrolase-related" evidence="2">
    <location>
        <begin position="4"/>
        <end position="233"/>
    </location>
</feature>
<dbReference type="Gene3D" id="3.20.20.140">
    <property type="entry name" value="Metal-dependent hydrolases"/>
    <property type="match status" value="1"/>
</dbReference>
<dbReference type="InterPro" id="IPR006680">
    <property type="entry name" value="Amidohydro-rel"/>
</dbReference>
<dbReference type="PANTHER" id="PTHR43569:SF2">
    <property type="entry name" value="AMIDOHYDROLASE-RELATED DOMAIN-CONTAINING PROTEIN"/>
    <property type="match status" value="1"/>
</dbReference>
<dbReference type="PANTHER" id="PTHR43569">
    <property type="entry name" value="AMIDOHYDROLASE"/>
    <property type="match status" value="1"/>
</dbReference>
<evidence type="ECO:0000256" key="1">
    <source>
        <dbReference type="ARBA" id="ARBA00038310"/>
    </source>
</evidence>
<accession>A0ABP8HNX8</accession>
<evidence type="ECO:0000313" key="3">
    <source>
        <dbReference type="EMBL" id="GAA4341998.1"/>
    </source>
</evidence>
<evidence type="ECO:0000259" key="2">
    <source>
        <dbReference type="Pfam" id="PF04909"/>
    </source>
</evidence>
<comment type="caution">
    <text evidence="3">The sequence shown here is derived from an EMBL/GenBank/DDBJ whole genome shotgun (WGS) entry which is preliminary data.</text>
</comment>
<dbReference type="SUPFAM" id="SSF51556">
    <property type="entry name" value="Metallo-dependent hydrolases"/>
    <property type="match status" value="1"/>
</dbReference>
<protein>
    <submittedName>
        <fullName evidence="3">Amidohydrolase family protein</fullName>
    </submittedName>
</protein>
<evidence type="ECO:0000313" key="4">
    <source>
        <dbReference type="Proteomes" id="UP001501671"/>
    </source>
</evidence>
<dbReference type="RefSeq" id="WP_345252026.1">
    <property type="nucleotide sequence ID" value="NZ_BAABFO010000031.1"/>
</dbReference>
<dbReference type="InterPro" id="IPR032466">
    <property type="entry name" value="Metal_Hydrolase"/>
</dbReference>
<comment type="similarity">
    <text evidence="1">Belongs to the metallo-dependent hydrolases superfamily.</text>
</comment>
<proteinExistence type="inferred from homology"/>